<dbReference type="WBParaSite" id="PS1159_v2.g7347.t1">
    <property type="protein sequence ID" value="PS1159_v2.g7347.t1"/>
    <property type="gene ID" value="PS1159_v2.g7347"/>
</dbReference>
<evidence type="ECO:0000313" key="1">
    <source>
        <dbReference type="Proteomes" id="UP000887580"/>
    </source>
</evidence>
<name>A0AC35GPL4_9BILA</name>
<dbReference type="Proteomes" id="UP000887580">
    <property type="component" value="Unplaced"/>
</dbReference>
<proteinExistence type="predicted"/>
<reference evidence="2" key="1">
    <citation type="submission" date="2022-11" db="UniProtKB">
        <authorList>
            <consortium name="WormBaseParasite"/>
        </authorList>
    </citation>
    <scope>IDENTIFICATION</scope>
</reference>
<organism evidence="1 2">
    <name type="scientific">Panagrolaimus sp. PS1159</name>
    <dbReference type="NCBI Taxonomy" id="55785"/>
    <lineage>
        <taxon>Eukaryota</taxon>
        <taxon>Metazoa</taxon>
        <taxon>Ecdysozoa</taxon>
        <taxon>Nematoda</taxon>
        <taxon>Chromadorea</taxon>
        <taxon>Rhabditida</taxon>
        <taxon>Tylenchina</taxon>
        <taxon>Panagrolaimomorpha</taxon>
        <taxon>Panagrolaimoidea</taxon>
        <taxon>Panagrolaimidae</taxon>
        <taxon>Panagrolaimus</taxon>
    </lineage>
</organism>
<evidence type="ECO:0000313" key="2">
    <source>
        <dbReference type="WBParaSite" id="PS1159_v2.g7347.t1"/>
    </source>
</evidence>
<sequence>MISKAYPEDTEISSDLSQNQTTTTRKPTHWPSIYTAGILAFLGDMQLELYFSSLWPYLQEIDKTTTEVFLGVLVAAWGFGGLISSPLFGYFAHKIGKIKPLLYVGFSIMLFGNFCYVFTGIIPFGKKYLILITRFTTGSGLSYLSLLRAYAVAASNPADRSKAIAFITGGKTLGDFAGPACQLIFTPLGRKGYQIFGDLYFNIYTGPAILACAINLIAYFLIFFCFTETNIGIIDKKYEKEKGINLPPYDKTAVFICYLTAFCQYFVMVVTAMLNAPFVMAVFALTNAETVKYTAFCEFIRCAVAFCIYFIYMKFDFSKKLNNRKVSIVAIFGLFLYHLVTYSYPFYHGKLKMYSNDDLQFSNGTELTGCNIDKYEWCTSFNPINIVVYYIAFTFLLGTSNPNLNVSFGALFSKIIGPRQQTIEQGWLQVAGTAGRMIGSVSMSALQSKYGPKWVWNVQIALILITLSCWITMKQRMIPLILPKEYSEYLEDNDPDAIKMKKKNMPSKIHVEK</sequence>
<protein>
    <submittedName>
        <fullName evidence="2">Uncharacterized protein</fullName>
    </submittedName>
</protein>
<accession>A0AC35GPL4</accession>